<reference evidence="2" key="1">
    <citation type="submission" date="2020-11" db="EMBL/GenBank/DDBJ databases">
        <authorList>
            <person name="Tran Van P."/>
        </authorList>
    </citation>
    <scope>NUCLEOTIDE SEQUENCE</scope>
</reference>
<proteinExistence type="predicted"/>
<protein>
    <submittedName>
        <fullName evidence="2">Uncharacterized protein</fullName>
    </submittedName>
</protein>
<dbReference type="AlphaFoldDB" id="A0A7R8VYJ9"/>
<dbReference type="EMBL" id="OA576974">
    <property type="protein sequence ID" value="CAD7205818.1"/>
    <property type="molecule type" value="Genomic_DNA"/>
</dbReference>
<organism evidence="2">
    <name type="scientific">Timema douglasi</name>
    <name type="common">Walking stick</name>
    <dbReference type="NCBI Taxonomy" id="61478"/>
    <lineage>
        <taxon>Eukaryota</taxon>
        <taxon>Metazoa</taxon>
        <taxon>Ecdysozoa</taxon>
        <taxon>Arthropoda</taxon>
        <taxon>Hexapoda</taxon>
        <taxon>Insecta</taxon>
        <taxon>Pterygota</taxon>
        <taxon>Neoptera</taxon>
        <taxon>Polyneoptera</taxon>
        <taxon>Phasmatodea</taxon>
        <taxon>Timematodea</taxon>
        <taxon>Timematoidea</taxon>
        <taxon>Timematidae</taxon>
        <taxon>Timema</taxon>
    </lineage>
</organism>
<gene>
    <name evidence="2" type="ORF">TDIB3V08_LOCUS11968</name>
</gene>
<evidence type="ECO:0000313" key="2">
    <source>
        <dbReference type="EMBL" id="CAD7205818.1"/>
    </source>
</evidence>
<accession>A0A7R8VYJ9</accession>
<name>A0A7R8VYJ9_TIMDO</name>
<evidence type="ECO:0000256" key="1">
    <source>
        <dbReference type="SAM" id="MobiDB-lite"/>
    </source>
</evidence>
<sequence length="21" mass="2616">MKRRKMKRKMKKKRKTTGPVV</sequence>
<feature type="region of interest" description="Disordered" evidence="1">
    <location>
        <begin position="1"/>
        <end position="21"/>
    </location>
</feature>